<organism evidence="2 3">
    <name type="scientific">Bambusicola thoracicus</name>
    <name type="common">Chinese bamboo-partridge</name>
    <name type="synonym">Perdix thoracica</name>
    <dbReference type="NCBI Taxonomy" id="9083"/>
    <lineage>
        <taxon>Eukaryota</taxon>
        <taxon>Metazoa</taxon>
        <taxon>Chordata</taxon>
        <taxon>Craniata</taxon>
        <taxon>Vertebrata</taxon>
        <taxon>Euteleostomi</taxon>
        <taxon>Archelosauria</taxon>
        <taxon>Archosauria</taxon>
        <taxon>Dinosauria</taxon>
        <taxon>Saurischia</taxon>
        <taxon>Theropoda</taxon>
        <taxon>Coelurosauria</taxon>
        <taxon>Aves</taxon>
        <taxon>Neognathae</taxon>
        <taxon>Galloanserae</taxon>
        <taxon>Galliformes</taxon>
        <taxon>Phasianidae</taxon>
        <taxon>Perdicinae</taxon>
        <taxon>Bambusicola</taxon>
    </lineage>
</organism>
<dbReference type="InterPro" id="IPR026971">
    <property type="entry name" value="CND1/NCAPD3"/>
</dbReference>
<comment type="caution">
    <text evidence="2">The sequence shown here is derived from an EMBL/GenBank/DDBJ whole genome shotgun (WGS) entry which is preliminary data.</text>
</comment>
<dbReference type="Proteomes" id="UP000237246">
    <property type="component" value="Unassembled WGS sequence"/>
</dbReference>
<accession>A0A2P4SS01</accession>
<dbReference type="GO" id="GO:0000779">
    <property type="term" value="C:condensed chromosome, centromeric region"/>
    <property type="evidence" value="ECO:0007669"/>
    <property type="project" value="TreeGrafter"/>
</dbReference>
<dbReference type="SUPFAM" id="SSF48371">
    <property type="entry name" value="ARM repeat"/>
    <property type="match status" value="1"/>
</dbReference>
<sequence>MAAESELSRVVAEWRLRDVRDVWVSTVWDLDFTETEPLDPRIEEEITEDGLGAFSSLYQALTPFATGDDKSRGTFVEMTNFEPVEREFEFSATMSITHAKYIPELAYHGLWLLCSPLHGTENEILRCVFQRILSVILMVPGGTGSRHAVLAITSAVISARNQAVKFISSVVEELKEVAFPVLRILLQHICTKVPDKADYRTYAAQALVNLLNKLPCMEYADFIAWLYKYSLHTKISYRVFALDVALALLDVPERNLESSILLDHQKFLKHKFLVQVMVFGRCSDRAPVVRSKALSSFAHCLEMKAAATLDSIQDLLQSKYYQ</sequence>
<dbReference type="PANTHER" id="PTHR14222:SF1">
    <property type="entry name" value="CONDENSIN-2 COMPLEX SUBUNIT D3"/>
    <property type="match status" value="1"/>
</dbReference>
<dbReference type="GO" id="GO:0007076">
    <property type="term" value="P:mitotic chromosome condensation"/>
    <property type="evidence" value="ECO:0007669"/>
    <property type="project" value="InterPro"/>
</dbReference>
<keyword evidence="1" id="KW-0226">DNA condensation</keyword>
<dbReference type="InterPro" id="IPR016024">
    <property type="entry name" value="ARM-type_fold"/>
</dbReference>
<dbReference type="InterPro" id="IPR011989">
    <property type="entry name" value="ARM-like"/>
</dbReference>
<protein>
    <recommendedName>
        <fullName evidence="4">Condensin complex subunit 1 C-terminal domain-containing protein</fullName>
    </recommendedName>
</protein>
<dbReference type="GO" id="GO:0042393">
    <property type="term" value="F:histone binding"/>
    <property type="evidence" value="ECO:0007669"/>
    <property type="project" value="TreeGrafter"/>
</dbReference>
<dbReference type="Gene3D" id="1.25.10.10">
    <property type="entry name" value="Leucine-rich Repeat Variant"/>
    <property type="match status" value="1"/>
</dbReference>
<dbReference type="FunFam" id="1.25.10.10:FF:000319">
    <property type="entry name" value="Condensin-2 complex subunit D3"/>
    <property type="match status" value="1"/>
</dbReference>
<gene>
    <name evidence="2" type="ORF">CIB84_009364</name>
</gene>
<dbReference type="GO" id="GO:0000796">
    <property type="term" value="C:condensin complex"/>
    <property type="evidence" value="ECO:0007669"/>
    <property type="project" value="TreeGrafter"/>
</dbReference>
<evidence type="ECO:0008006" key="4">
    <source>
        <dbReference type="Google" id="ProtNLM"/>
    </source>
</evidence>
<dbReference type="OrthoDB" id="10263978at2759"/>
<evidence type="ECO:0000256" key="1">
    <source>
        <dbReference type="ARBA" id="ARBA00023067"/>
    </source>
</evidence>
<reference evidence="2 3" key="1">
    <citation type="submission" date="2018-01" db="EMBL/GenBank/DDBJ databases">
        <title>Comparison of the Chinese Bamboo Partridge and Red Junglefowl genome sequences highlights the importance of demography in genome evolution.</title>
        <authorList>
            <person name="Tiley G.P."/>
            <person name="Kimball R.T."/>
            <person name="Braun E.L."/>
            <person name="Burleigh J.G."/>
        </authorList>
    </citation>
    <scope>NUCLEOTIDE SEQUENCE [LARGE SCALE GENOMIC DNA]</scope>
    <source>
        <strain evidence="2">RTK389</strain>
        <tissue evidence="2">Blood</tissue>
    </source>
</reference>
<evidence type="ECO:0000313" key="3">
    <source>
        <dbReference type="Proteomes" id="UP000237246"/>
    </source>
</evidence>
<proteinExistence type="predicted"/>
<name>A0A2P4SS01_BAMTH</name>
<dbReference type="AlphaFoldDB" id="A0A2P4SS01"/>
<dbReference type="PANTHER" id="PTHR14222">
    <property type="entry name" value="CONDENSIN"/>
    <property type="match status" value="1"/>
</dbReference>
<dbReference type="GO" id="GO:0010032">
    <property type="term" value="P:meiotic chromosome condensation"/>
    <property type="evidence" value="ECO:0007669"/>
    <property type="project" value="TreeGrafter"/>
</dbReference>
<evidence type="ECO:0000313" key="2">
    <source>
        <dbReference type="EMBL" id="POI26886.1"/>
    </source>
</evidence>
<dbReference type="EMBL" id="PPHD01026394">
    <property type="protein sequence ID" value="POI26886.1"/>
    <property type="molecule type" value="Genomic_DNA"/>
</dbReference>
<keyword evidence="3" id="KW-1185">Reference proteome</keyword>